<name>A0A370L9M6_9HYPH</name>
<reference evidence="4" key="1">
    <citation type="submission" date="2018-07" db="EMBL/GenBank/DDBJ databases">
        <authorList>
            <person name="Safronova V.I."/>
            <person name="Chirak E.R."/>
            <person name="Sazanova A.L."/>
        </authorList>
    </citation>
    <scope>NUCLEOTIDE SEQUENCE [LARGE SCALE GENOMIC DNA]</scope>
    <source>
        <strain evidence="4">RCAM04685</strain>
    </source>
</reference>
<dbReference type="Proteomes" id="UP000255207">
    <property type="component" value="Unassembled WGS sequence"/>
</dbReference>
<gene>
    <name evidence="3" type="ORF">DWE98_05205</name>
</gene>
<protein>
    <submittedName>
        <fullName evidence="3">DUF3426 domain-containing protein</fullName>
    </submittedName>
</protein>
<feature type="region of interest" description="Disordered" evidence="1">
    <location>
        <begin position="80"/>
        <end position="116"/>
    </location>
</feature>
<sequence>MLITCPSCASRYELDAAKLGPSGRKVRCASCQNLWHVEPARELQEAFPAFPEAPSSEETAALLDEELRRAAEIDAEVSALTAERATESEPSQAGAPASARRRRKDRGSAPRPPLAARLRNLGTPAALALAGFAVLGLIAWKRDLAVRSAPQLAIVFEKLGLPVNVRGLSLTGIESGLVQDLQGRFLVVEGDVTNVTKTAAKVPLIEIAVKDAADQVLYTWTAEPPRASLEPSELVRFRARLATPPENGQSVQVRFTTARPTGLASAR</sequence>
<organism evidence="3 4">
    <name type="scientific">Bosea caraganae</name>
    <dbReference type="NCBI Taxonomy" id="2763117"/>
    <lineage>
        <taxon>Bacteria</taxon>
        <taxon>Pseudomonadati</taxon>
        <taxon>Pseudomonadota</taxon>
        <taxon>Alphaproteobacteria</taxon>
        <taxon>Hyphomicrobiales</taxon>
        <taxon>Boseaceae</taxon>
        <taxon>Bosea</taxon>
    </lineage>
</organism>
<dbReference type="InterPro" id="IPR011723">
    <property type="entry name" value="Znf/thioredoxin_put"/>
</dbReference>
<evidence type="ECO:0000256" key="1">
    <source>
        <dbReference type="SAM" id="MobiDB-lite"/>
    </source>
</evidence>
<dbReference type="EMBL" id="QQTP01000002">
    <property type="protein sequence ID" value="RDJ28003.1"/>
    <property type="molecule type" value="Genomic_DNA"/>
</dbReference>
<proteinExistence type="predicted"/>
<dbReference type="InterPro" id="IPR047676">
    <property type="entry name" value="FxLYD_dom"/>
</dbReference>
<evidence type="ECO:0000313" key="4">
    <source>
        <dbReference type="Proteomes" id="UP000255207"/>
    </source>
</evidence>
<dbReference type="OrthoDB" id="7159357at2"/>
<evidence type="ECO:0000259" key="2">
    <source>
        <dbReference type="Pfam" id="PF13717"/>
    </source>
</evidence>
<keyword evidence="4" id="KW-1185">Reference proteome</keyword>
<dbReference type="NCBIfam" id="TIGR02098">
    <property type="entry name" value="MJ0042_CXXC"/>
    <property type="match status" value="1"/>
</dbReference>
<dbReference type="Pfam" id="PF13717">
    <property type="entry name" value="Zn_ribbon_4"/>
    <property type="match status" value="1"/>
</dbReference>
<dbReference type="NCBIfam" id="NF038353">
    <property type="entry name" value="FxLYD_dom"/>
    <property type="match status" value="1"/>
</dbReference>
<dbReference type="RefSeq" id="WP_114828128.1">
    <property type="nucleotide sequence ID" value="NZ_QQTO01000037.1"/>
</dbReference>
<dbReference type="AlphaFoldDB" id="A0A370L9M6"/>
<accession>A0A370L9M6</accession>
<comment type="caution">
    <text evidence="3">The sequence shown here is derived from an EMBL/GenBank/DDBJ whole genome shotgun (WGS) entry which is preliminary data.</text>
</comment>
<evidence type="ECO:0000313" key="3">
    <source>
        <dbReference type="EMBL" id="RDJ28003.1"/>
    </source>
</evidence>
<feature type="domain" description="Zinc finger/thioredoxin putative" evidence="2">
    <location>
        <begin position="1"/>
        <end position="35"/>
    </location>
</feature>